<keyword evidence="3" id="KW-1185">Reference proteome</keyword>
<gene>
    <name evidence="2" type="ORF">PoB_001489500</name>
</gene>
<name>A0AAV3Z163_9GAST</name>
<feature type="domain" description="HAT C-terminal dimerisation" evidence="1">
    <location>
        <begin position="32"/>
        <end position="104"/>
    </location>
</feature>
<protein>
    <submittedName>
        <fullName evidence="2">Hat family dimerization domain</fullName>
    </submittedName>
</protein>
<comment type="caution">
    <text evidence="2">The sequence shown here is derived from an EMBL/GenBank/DDBJ whole genome shotgun (WGS) entry which is preliminary data.</text>
</comment>
<dbReference type="Pfam" id="PF05699">
    <property type="entry name" value="Dimer_Tnp_hAT"/>
    <property type="match status" value="1"/>
</dbReference>
<evidence type="ECO:0000313" key="3">
    <source>
        <dbReference type="Proteomes" id="UP000735302"/>
    </source>
</evidence>
<reference evidence="2 3" key="1">
    <citation type="journal article" date="2021" name="Elife">
        <title>Chloroplast acquisition without the gene transfer in kleptoplastic sea slugs, Plakobranchus ocellatus.</title>
        <authorList>
            <person name="Maeda T."/>
            <person name="Takahashi S."/>
            <person name="Yoshida T."/>
            <person name="Shimamura S."/>
            <person name="Takaki Y."/>
            <person name="Nagai Y."/>
            <person name="Toyoda A."/>
            <person name="Suzuki Y."/>
            <person name="Arimoto A."/>
            <person name="Ishii H."/>
            <person name="Satoh N."/>
            <person name="Nishiyama T."/>
            <person name="Hasebe M."/>
            <person name="Maruyama T."/>
            <person name="Minagawa J."/>
            <person name="Obokata J."/>
            <person name="Shigenobu S."/>
        </authorList>
    </citation>
    <scope>NUCLEOTIDE SEQUENCE [LARGE SCALE GENOMIC DNA]</scope>
</reference>
<accession>A0AAV3Z163</accession>
<evidence type="ECO:0000259" key="1">
    <source>
        <dbReference type="Pfam" id="PF05699"/>
    </source>
</evidence>
<dbReference type="GO" id="GO:0046983">
    <property type="term" value="F:protein dimerization activity"/>
    <property type="evidence" value="ECO:0007669"/>
    <property type="project" value="InterPro"/>
</dbReference>
<dbReference type="AlphaFoldDB" id="A0AAV3Z163"/>
<dbReference type="Proteomes" id="UP000735302">
    <property type="component" value="Unassembled WGS sequence"/>
</dbReference>
<organism evidence="2 3">
    <name type="scientific">Plakobranchus ocellatus</name>
    <dbReference type="NCBI Taxonomy" id="259542"/>
    <lineage>
        <taxon>Eukaryota</taxon>
        <taxon>Metazoa</taxon>
        <taxon>Spiralia</taxon>
        <taxon>Lophotrochozoa</taxon>
        <taxon>Mollusca</taxon>
        <taxon>Gastropoda</taxon>
        <taxon>Heterobranchia</taxon>
        <taxon>Euthyneura</taxon>
        <taxon>Panpulmonata</taxon>
        <taxon>Sacoglossa</taxon>
        <taxon>Placobranchoidea</taxon>
        <taxon>Plakobranchidae</taxon>
        <taxon>Plakobranchus</taxon>
    </lineage>
</organism>
<dbReference type="InterPro" id="IPR012337">
    <property type="entry name" value="RNaseH-like_sf"/>
</dbReference>
<dbReference type="SUPFAM" id="SSF53098">
    <property type="entry name" value="Ribonuclease H-like"/>
    <property type="match status" value="1"/>
</dbReference>
<sequence length="104" mass="11713">MVPPPNELCSIPGLGLVPDQEIRRYIQNLGPAALKSSPTEAINIEHFWNTAFEAFPNLVGWARRYIYAIVSSADAESSFSLYNIVLCERRRNLSESSLEQLVFL</sequence>
<evidence type="ECO:0000313" key="2">
    <source>
        <dbReference type="EMBL" id="GFN88389.1"/>
    </source>
</evidence>
<dbReference type="EMBL" id="BLXT01001848">
    <property type="protein sequence ID" value="GFN88389.1"/>
    <property type="molecule type" value="Genomic_DNA"/>
</dbReference>
<dbReference type="InterPro" id="IPR008906">
    <property type="entry name" value="HATC_C_dom"/>
</dbReference>
<proteinExistence type="predicted"/>